<proteinExistence type="predicted"/>
<dbReference type="EMBL" id="LHZU01000139">
    <property type="protein sequence ID" value="KXV58213.1"/>
    <property type="molecule type" value="Genomic_DNA"/>
</dbReference>
<dbReference type="AlphaFoldDB" id="A0A149TYH1"/>
<evidence type="ECO:0000313" key="2">
    <source>
        <dbReference type="Proteomes" id="UP000075360"/>
    </source>
</evidence>
<dbReference type="PATRIC" id="fig|446692.4.peg.3858"/>
<protein>
    <submittedName>
        <fullName evidence="1">Uncharacterized protein</fullName>
    </submittedName>
</protein>
<reference evidence="1 2" key="1">
    <citation type="submission" date="2015-06" db="EMBL/GenBank/DDBJ databases">
        <title>Improved classification and identification of acetic acid bacteria using matrix-assisted laser desorption/ionization time-of-flight mass spectrometry; Gluconobacter nephelii and Gluconobacter uchimurae are later heterotypic synonyms of Gluconobacter japonicus and Gluconobacter oxydans, respectively.</title>
        <authorList>
            <person name="Li L."/>
            <person name="Cleenwerck I."/>
            <person name="De Vuyst L."/>
            <person name="Vandamme P."/>
        </authorList>
    </citation>
    <scope>NUCLEOTIDE SEQUENCE [LARGE SCALE GENOMIC DNA]</scope>
    <source>
        <strain evidence="1 2">LMG 23690</strain>
    </source>
</reference>
<sequence length="66" mass="7680">MPVLNAEYRAFHLYHPVFHKRLTDPLPLGQQNIPCLKTPDLQSQKKKTDFSSFVRSDYQVSDTFSP</sequence>
<comment type="caution">
    <text evidence="1">The sequence shown here is derived from an EMBL/GenBank/DDBJ whole genome shotgun (WGS) entry which is preliminary data.</text>
</comment>
<gene>
    <name evidence="1" type="ORF">AD948_12160</name>
</gene>
<name>A0A149TYH1_9PROT</name>
<dbReference type="Proteomes" id="UP000075360">
    <property type="component" value="Unassembled WGS sequence"/>
</dbReference>
<evidence type="ECO:0000313" key="1">
    <source>
        <dbReference type="EMBL" id="KXV58213.1"/>
    </source>
</evidence>
<organism evidence="1 2">
    <name type="scientific">Acetobacter senegalensis</name>
    <dbReference type="NCBI Taxonomy" id="446692"/>
    <lineage>
        <taxon>Bacteria</taxon>
        <taxon>Pseudomonadati</taxon>
        <taxon>Pseudomonadota</taxon>
        <taxon>Alphaproteobacteria</taxon>
        <taxon>Acetobacterales</taxon>
        <taxon>Acetobacteraceae</taxon>
        <taxon>Acetobacter</taxon>
    </lineage>
</organism>
<accession>A0A149TYH1</accession>